<dbReference type="InterPro" id="IPR015300">
    <property type="entry name" value="DNA-bd_pseudobarrel_sf"/>
</dbReference>
<dbReference type="AlphaFoldDB" id="A0AAV9K8R7"/>
<evidence type="ECO:0000256" key="5">
    <source>
        <dbReference type="ARBA" id="ARBA00023242"/>
    </source>
</evidence>
<evidence type="ECO:0000256" key="2">
    <source>
        <dbReference type="ARBA" id="ARBA00023015"/>
    </source>
</evidence>
<sequence length="759" mass="86605">MRKRRQTVEMPPQFFKIILSPHASKLHIPDEFVIKYGADLRDVVFLEVPTGAIWQVKLLENSNGTKWLNHGWNQFKEYYSIAIGYFLLFQYNGNSHFSVFIFDLSASEIEYLSGPNEDENNNNNNNNNNNAKLVHPVSRPNCLAERLEMKLEKPDVEEDLTYATQKHKKKEKNLYNEHCNEVLHHSTSKMTNTTKYNKRKYSPNLEASHCRYPLRSKQVKLEQSKANGSPSYSGKQRPATPLSFPGIQSERKESTRVKLEKANLEEDFCCAVPKAKRGEGNMEKLVKQDRQHNMFDEAHKFKGHCHEAPVVDPSTSKMTTTNQHSKKRTATSLDASNCRYPLRSKQLKDVKIEKGDVEGRCNEAPVVDPSTSKVTTTNQHTKKRTAASLDASNCRYPLRSKQLKEVKIEKGDVKEHCNKIPVVDPSATKMTTTTRHHEKKTSASLDTSHCRYPQRNKQLKEVKLEKTNAEEDLLYVAQKAMRKKANNVKLEKGDVEERSKVGDPSASTTTNQHNEKKTTTPLDASHCRYPLRSKQHIEVKLEQWETGGNMHNKTPKNKVVADSPYCIRQNLGLPASSPSYQPVRVKFEKPDNLFCAAEKVKGRETNNVKLDTGNLEGNLIAASYKGKDSTASEMTVLGKKKMLPSEKHNQDMYFNPHFTVSMQPTCVSRNFQLDIPVEFFKKCLNEEETIVNLRVSNGRSWRAKLLDIQSNCPKMESSGWRDFVLDNNLKEHDTCVFELIDGIEPMLDVTIFRATTPVS</sequence>
<dbReference type="GO" id="GO:0005634">
    <property type="term" value="C:nucleus"/>
    <property type="evidence" value="ECO:0007669"/>
    <property type="project" value="UniProtKB-SubCell"/>
</dbReference>
<feature type="region of interest" description="Disordered" evidence="6">
    <location>
        <begin position="308"/>
        <end position="335"/>
    </location>
</feature>
<dbReference type="PROSITE" id="PS50863">
    <property type="entry name" value="B3"/>
    <property type="match status" value="2"/>
</dbReference>
<evidence type="ECO:0000259" key="7">
    <source>
        <dbReference type="PROSITE" id="PS50863"/>
    </source>
</evidence>
<evidence type="ECO:0000256" key="6">
    <source>
        <dbReference type="SAM" id="MobiDB-lite"/>
    </source>
</evidence>
<feature type="compositionally biased region" description="Basic and acidic residues" evidence="6">
    <location>
        <begin position="489"/>
        <end position="501"/>
    </location>
</feature>
<feature type="region of interest" description="Disordered" evidence="6">
    <location>
        <begin position="115"/>
        <end position="134"/>
    </location>
</feature>
<comment type="caution">
    <text evidence="8">The sequence shown here is derived from an EMBL/GenBank/DDBJ whole genome shotgun (WGS) entry which is preliminary data.</text>
</comment>
<feature type="region of interest" description="Disordered" evidence="6">
    <location>
        <begin position="216"/>
        <end position="258"/>
    </location>
</feature>
<dbReference type="PANTHER" id="PTHR31391">
    <property type="entry name" value="B3 DOMAIN-CONTAINING PROTEIN OS11G0197600-RELATED"/>
    <property type="match status" value="1"/>
</dbReference>
<proteinExistence type="predicted"/>
<reference evidence="8 9" key="1">
    <citation type="submission" date="2023-10" db="EMBL/GenBank/DDBJ databases">
        <title>Genome-Wide Identification Analysis in wild type Solanum Pinnatisectum Reveals Some Genes Defensing Phytophthora Infestans.</title>
        <authorList>
            <person name="Sun C."/>
        </authorList>
    </citation>
    <scope>NUCLEOTIDE SEQUENCE [LARGE SCALE GENOMIC DNA]</scope>
    <source>
        <strain evidence="8">LQN</strain>
        <tissue evidence="8">Leaf</tissue>
    </source>
</reference>
<dbReference type="SUPFAM" id="SSF101936">
    <property type="entry name" value="DNA-binding pseudobarrel domain"/>
    <property type="match status" value="2"/>
</dbReference>
<feature type="domain" description="TF-B3" evidence="7">
    <location>
        <begin position="658"/>
        <end position="755"/>
    </location>
</feature>
<dbReference type="SMART" id="SM01019">
    <property type="entry name" value="B3"/>
    <property type="match status" value="2"/>
</dbReference>
<organism evidence="8 9">
    <name type="scientific">Solanum pinnatisectum</name>
    <name type="common">tansyleaf nightshade</name>
    <dbReference type="NCBI Taxonomy" id="50273"/>
    <lineage>
        <taxon>Eukaryota</taxon>
        <taxon>Viridiplantae</taxon>
        <taxon>Streptophyta</taxon>
        <taxon>Embryophyta</taxon>
        <taxon>Tracheophyta</taxon>
        <taxon>Spermatophyta</taxon>
        <taxon>Magnoliopsida</taxon>
        <taxon>eudicotyledons</taxon>
        <taxon>Gunneridae</taxon>
        <taxon>Pentapetalae</taxon>
        <taxon>asterids</taxon>
        <taxon>lamiids</taxon>
        <taxon>Solanales</taxon>
        <taxon>Solanaceae</taxon>
        <taxon>Solanoideae</taxon>
        <taxon>Solaneae</taxon>
        <taxon>Solanum</taxon>
    </lineage>
</organism>
<keyword evidence="5" id="KW-0539">Nucleus</keyword>
<evidence type="ECO:0000256" key="1">
    <source>
        <dbReference type="ARBA" id="ARBA00004123"/>
    </source>
</evidence>
<evidence type="ECO:0000313" key="9">
    <source>
        <dbReference type="Proteomes" id="UP001311915"/>
    </source>
</evidence>
<feature type="region of interest" description="Disordered" evidence="6">
    <location>
        <begin position="363"/>
        <end position="386"/>
    </location>
</feature>
<feature type="region of interest" description="Disordered" evidence="6">
    <location>
        <begin position="489"/>
        <end position="523"/>
    </location>
</feature>
<keyword evidence="4" id="KW-0804">Transcription</keyword>
<keyword evidence="3" id="KW-0238">DNA-binding</keyword>
<keyword evidence="9" id="KW-1185">Reference proteome</keyword>
<evidence type="ECO:0000313" key="8">
    <source>
        <dbReference type="EMBL" id="KAK4709733.1"/>
    </source>
</evidence>
<dbReference type="PANTHER" id="PTHR31391:SF81">
    <property type="entry name" value="TF-B3 DOMAIN-CONTAINING PROTEIN"/>
    <property type="match status" value="1"/>
</dbReference>
<dbReference type="Gene3D" id="2.40.330.10">
    <property type="entry name" value="DNA-binding pseudobarrel domain"/>
    <property type="match status" value="2"/>
</dbReference>
<keyword evidence="2" id="KW-0805">Transcription regulation</keyword>
<dbReference type="EMBL" id="JAWPEI010000011">
    <property type="protein sequence ID" value="KAK4709733.1"/>
    <property type="molecule type" value="Genomic_DNA"/>
</dbReference>
<comment type="subcellular location">
    <subcellularLocation>
        <location evidence="1">Nucleus</location>
    </subcellularLocation>
</comment>
<dbReference type="InterPro" id="IPR003340">
    <property type="entry name" value="B3_DNA-bd"/>
</dbReference>
<protein>
    <recommendedName>
        <fullName evidence="7">TF-B3 domain-containing protein</fullName>
    </recommendedName>
</protein>
<feature type="domain" description="TF-B3" evidence="7">
    <location>
        <begin position="11"/>
        <end position="105"/>
    </location>
</feature>
<name>A0AAV9K8R7_9SOLN</name>
<feature type="compositionally biased region" description="Basic and acidic residues" evidence="6">
    <location>
        <begin position="249"/>
        <end position="258"/>
    </location>
</feature>
<dbReference type="InterPro" id="IPR044837">
    <property type="entry name" value="REM16-like"/>
</dbReference>
<dbReference type="Pfam" id="PF02362">
    <property type="entry name" value="B3"/>
    <property type="match status" value="2"/>
</dbReference>
<feature type="compositionally biased region" description="Polar residues" evidence="6">
    <location>
        <begin position="369"/>
        <end position="379"/>
    </location>
</feature>
<evidence type="ECO:0000256" key="4">
    <source>
        <dbReference type="ARBA" id="ARBA00023163"/>
    </source>
</evidence>
<evidence type="ECO:0000256" key="3">
    <source>
        <dbReference type="ARBA" id="ARBA00023125"/>
    </source>
</evidence>
<dbReference type="Proteomes" id="UP001311915">
    <property type="component" value="Unassembled WGS sequence"/>
</dbReference>
<accession>A0AAV9K8R7</accession>
<dbReference type="CDD" id="cd10017">
    <property type="entry name" value="B3_DNA"/>
    <property type="match status" value="2"/>
</dbReference>
<gene>
    <name evidence="8" type="ORF">R3W88_004246</name>
</gene>
<feature type="compositionally biased region" description="Polar residues" evidence="6">
    <location>
        <begin position="224"/>
        <end position="234"/>
    </location>
</feature>
<feature type="compositionally biased region" description="Polar residues" evidence="6">
    <location>
        <begin position="313"/>
        <end position="323"/>
    </location>
</feature>
<dbReference type="GO" id="GO:0003677">
    <property type="term" value="F:DNA binding"/>
    <property type="evidence" value="ECO:0007669"/>
    <property type="project" value="UniProtKB-KW"/>
</dbReference>
<feature type="compositionally biased region" description="Low complexity" evidence="6">
    <location>
        <begin position="121"/>
        <end position="130"/>
    </location>
</feature>